<sequence>MLGGRVADLTHAVERCQSLQGNPDLGAQNPNLQSSIANVARVGLDIQDLGRVIRDLVSRVSQALVNKPSDDPSDAQALEDGGEGYDYDDELRSNFAFDASDDVLRGADSESDMSHTQQPGDYVLSDGDIEQDDPYGSVIGDESDLDSESPAPVRKITEAKDKRPDFATHKCHCRASGTGASVQFCGKKCGCKRYGGGCSERCGCAADAHCRNPFSSEAMKALLARVFGPFLTPERPAIHPSLCFATWLATPGRDLNAVDVESLMDELLPPPSLEGVASGSKTRCSSDEKWQAFEGGWLALRDRDPADPERREVQRTVLMSALIDQPQGYTPYEWSFCRGYWEHAGGNTAIHCAACGECNDLESWHCKVCNTCRDDARWPCDKCGDVSYFFTEDPDEPFALEKGYWD</sequence>
<name>A0AA40DLG9_9PEZI</name>
<evidence type="ECO:0000313" key="3">
    <source>
        <dbReference type="Proteomes" id="UP001172102"/>
    </source>
</evidence>
<evidence type="ECO:0008006" key="4">
    <source>
        <dbReference type="Google" id="ProtNLM"/>
    </source>
</evidence>
<proteinExistence type="predicted"/>
<evidence type="ECO:0000256" key="1">
    <source>
        <dbReference type="SAM" id="MobiDB-lite"/>
    </source>
</evidence>
<gene>
    <name evidence="2" type="ORF">B0H67DRAFT_649945</name>
</gene>
<dbReference type="EMBL" id="JAUKUA010000007">
    <property type="protein sequence ID" value="KAK0705636.1"/>
    <property type="molecule type" value="Genomic_DNA"/>
</dbReference>
<feature type="region of interest" description="Disordered" evidence="1">
    <location>
        <begin position="106"/>
        <end position="151"/>
    </location>
</feature>
<dbReference type="Proteomes" id="UP001172102">
    <property type="component" value="Unassembled WGS sequence"/>
</dbReference>
<reference evidence="2" key="1">
    <citation type="submission" date="2023-06" db="EMBL/GenBank/DDBJ databases">
        <title>Genome-scale phylogeny and comparative genomics of the fungal order Sordariales.</title>
        <authorList>
            <consortium name="Lawrence Berkeley National Laboratory"/>
            <person name="Hensen N."/>
            <person name="Bonometti L."/>
            <person name="Westerberg I."/>
            <person name="Brannstrom I.O."/>
            <person name="Guillou S."/>
            <person name="Cros-Aarteil S."/>
            <person name="Calhoun S."/>
            <person name="Haridas S."/>
            <person name="Kuo A."/>
            <person name="Mondo S."/>
            <person name="Pangilinan J."/>
            <person name="Riley R."/>
            <person name="Labutti K."/>
            <person name="Andreopoulos B."/>
            <person name="Lipzen A."/>
            <person name="Chen C."/>
            <person name="Yanf M."/>
            <person name="Daum C."/>
            <person name="Ng V."/>
            <person name="Clum A."/>
            <person name="Steindorff A."/>
            <person name="Ohm R."/>
            <person name="Martin F."/>
            <person name="Silar P."/>
            <person name="Natvig D."/>
            <person name="Lalanne C."/>
            <person name="Gautier V."/>
            <person name="Ament-Velasquez S.L."/>
            <person name="Kruys A."/>
            <person name="Hutchinson M.I."/>
            <person name="Powell A.J."/>
            <person name="Barry K."/>
            <person name="Miller A.N."/>
            <person name="Grigoriev I.V."/>
            <person name="Debuchy R."/>
            <person name="Gladieux P."/>
            <person name="Thoren M.H."/>
            <person name="Johannesson H."/>
        </authorList>
    </citation>
    <scope>NUCLEOTIDE SEQUENCE</scope>
    <source>
        <strain evidence="2">SMH4607-1</strain>
    </source>
</reference>
<accession>A0AA40DLG9</accession>
<comment type="caution">
    <text evidence="2">The sequence shown here is derived from an EMBL/GenBank/DDBJ whole genome shotgun (WGS) entry which is preliminary data.</text>
</comment>
<keyword evidence="3" id="KW-1185">Reference proteome</keyword>
<feature type="region of interest" description="Disordered" evidence="1">
    <location>
        <begin position="65"/>
        <end position="85"/>
    </location>
</feature>
<dbReference type="AlphaFoldDB" id="A0AA40DLG9"/>
<protein>
    <recommendedName>
        <fullName evidence="4">Tesmin/TSO1-like CXC domain-containing protein</fullName>
    </recommendedName>
</protein>
<evidence type="ECO:0000313" key="2">
    <source>
        <dbReference type="EMBL" id="KAK0705636.1"/>
    </source>
</evidence>
<organism evidence="2 3">
    <name type="scientific">Lasiosphaeris hirsuta</name>
    <dbReference type="NCBI Taxonomy" id="260670"/>
    <lineage>
        <taxon>Eukaryota</taxon>
        <taxon>Fungi</taxon>
        <taxon>Dikarya</taxon>
        <taxon>Ascomycota</taxon>
        <taxon>Pezizomycotina</taxon>
        <taxon>Sordariomycetes</taxon>
        <taxon>Sordariomycetidae</taxon>
        <taxon>Sordariales</taxon>
        <taxon>Lasiosphaeriaceae</taxon>
        <taxon>Lasiosphaeris</taxon>
    </lineage>
</organism>